<protein>
    <submittedName>
        <fullName evidence="1">Uncharacterized protein</fullName>
    </submittedName>
</protein>
<organism evidence="1 2">
    <name type="scientific">Tessaracoccus bendigoensis DSM 12906</name>
    <dbReference type="NCBI Taxonomy" id="1123357"/>
    <lineage>
        <taxon>Bacteria</taxon>
        <taxon>Bacillati</taxon>
        <taxon>Actinomycetota</taxon>
        <taxon>Actinomycetes</taxon>
        <taxon>Propionibacteriales</taxon>
        <taxon>Propionibacteriaceae</taxon>
        <taxon>Tessaracoccus</taxon>
    </lineage>
</organism>
<dbReference type="AlphaFoldDB" id="A0A1M5ZZS1"/>
<dbReference type="EMBL" id="FQZG01000003">
    <property type="protein sequence ID" value="SHI29403.1"/>
    <property type="molecule type" value="Genomic_DNA"/>
</dbReference>
<evidence type="ECO:0000313" key="2">
    <source>
        <dbReference type="Proteomes" id="UP000184512"/>
    </source>
</evidence>
<dbReference type="STRING" id="1123357.SAMN02745244_00004"/>
<dbReference type="Proteomes" id="UP000184512">
    <property type="component" value="Unassembled WGS sequence"/>
</dbReference>
<gene>
    <name evidence="1" type="ORF">SAMN02745244_00004</name>
</gene>
<keyword evidence="2" id="KW-1185">Reference proteome</keyword>
<sequence length="398" mass="43172">MMLMQAQWTEHRTHTRSSTLASSCLNTAYVAACPIAQAGGVVRTAESIELEPTVKIRLFILPALVGLALPFLVHAEARADTVFQADQPGYAFACDGQARSFGRLSGATPGAWITFSSPDVGGLLPGTADWSGGLSMSWQCDPVDAGSTWQVTATTSEGNQVTFSILGVDANAPAQVAAPALDPQPQGDVVFPELLSNAEHPDPVAPPQATPPANLSRFKDLIASCGVRQWMVCYDMGKHYLKATGADYRLNIGDLIWEERPLWASYEYWLRTKVAEAKAEAATVPSDQSKVIPFSSGWQGYDANGLNDWHFALGHFSFNVSGDLWVGPADSSGDRPVQLRYRTTMYDVYDFGGREFGWAKELATAGWAAEYYVWAEGDTITKSATMNDLDPESLGLEW</sequence>
<evidence type="ECO:0000313" key="1">
    <source>
        <dbReference type="EMBL" id="SHI29403.1"/>
    </source>
</evidence>
<proteinExistence type="predicted"/>
<accession>A0A1M5ZZS1</accession>
<name>A0A1M5ZZS1_9ACTN</name>
<reference evidence="1 2" key="1">
    <citation type="submission" date="2016-11" db="EMBL/GenBank/DDBJ databases">
        <authorList>
            <person name="Jaros S."/>
            <person name="Januszkiewicz K."/>
            <person name="Wedrychowicz H."/>
        </authorList>
    </citation>
    <scope>NUCLEOTIDE SEQUENCE [LARGE SCALE GENOMIC DNA]</scope>
    <source>
        <strain evidence="1 2">DSM 12906</strain>
    </source>
</reference>